<feature type="active site" description="Glycyl thioester intermediate" evidence="3">
    <location>
        <position position="88"/>
    </location>
</feature>
<evidence type="ECO:0000256" key="4">
    <source>
        <dbReference type="RuleBase" id="RU362109"/>
    </source>
</evidence>
<dbReference type="STRING" id="441375.B6AG64"/>
<dbReference type="GO" id="GO:0016874">
    <property type="term" value="F:ligase activity"/>
    <property type="evidence" value="ECO:0007669"/>
    <property type="project" value="UniProtKB-KW"/>
</dbReference>
<dbReference type="VEuPathDB" id="CryptoDB:CMU_000750"/>
<dbReference type="GeneID" id="6996727"/>
<dbReference type="GO" id="GO:0005524">
    <property type="term" value="F:ATP binding"/>
    <property type="evidence" value="ECO:0007669"/>
    <property type="project" value="UniProtKB-UniRule"/>
</dbReference>
<organism evidence="6 7">
    <name type="scientific">Cryptosporidium muris (strain RN66)</name>
    <dbReference type="NCBI Taxonomy" id="441375"/>
    <lineage>
        <taxon>Eukaryota</taxon>
        <taxon>Sar</taxon>
        <taxon>Alveolata</taxon>
        <taxon>Apicomplexa</taxon>
        <taxon>Conoidasida</taxon>
        <taxon>Coccidia</taxon>
        <taxon>Eucoccidiorida</taxon>
        <taxon>Eimeriorina</taxon>
        <taxon>Cryptosporidiidae</taxon>
        <taxon>Cryptosporidium</taxon>
    </lineage>
</organism>
<dbReference type="InterPro" id="IPR000608">
    <property type="entry name" value="UBC"/>
</dbReference>
<dbReference type="SMART" id="SM00212">
    <property type="entry name" value="UBCc"/>
    <property type="match status" value="1"/>
</dbReference>
<dbReference type="InterPro" id="IPR050113">
    <property type="entry name" value="Ub_conjugating_enzyme"/>
</dbReference>
<dbReference type="PROSITE" id="PS00183">
    <property type="entry name" value="UBC_1"/>
    <property type="match status" value="1"/>
</dbReference>
<dbReference type="CDD" id="cd23790">
    <property type="entry name" value="UBCc_UBE2A_2B"/>
    <property type="match status" value="1"/>
</dbReference>
<feature type="domain" description="UBC core" evidence="5">
    <location>
        <begin position="4"/>
        <end position="150"/>
    </location>
</feature>
<evidence type="ECO:0000256" key="2">
    <source>
        <dbReference type="ARBA" id="ARBA00022786"/>
    </source>
</evidence>
<dbReference type="InterPro" id="IPR016135">
    <property type="entry name" value="UBQ-conjugating_enzyme/RWD"/>
</dbReference>
<gene>
    <name evidence="6" type="ORF">CMU_000750</name>
</gene>
<keyword evidence="1" id="KW-0808">Transferase</keyword>
<evidence type="ECO:0000313" key="6">
    <source>
        <dbReference type="EMBL" id="EEA07205.1"/>
    </source>
</evidence>
<keyword evidence="7" id="KW-1185">Reference proteome</keyword>
<dbReference type="Proteomes" id="UP000001460">
    <property type="component" value="Unassembled WGS sequence"/>
</dbReference>
<dbReference type="GO" id="GO:0016740">
    <property type="term" value="F:transferase activity"/>
    <property type="evidence" value="ECO:0007669"/>
    <property type="project" value="UniProtKB-KW"/>
</dbReference>
<comment type="similarity">
    <text evidence="4">Belongs to the ubiquitin-conjugating enzyme family.</text>
</comment>
<keyword evidence="6" id="KW-0436">Ligase</keyword>
<dbReference type="EC" id="6.3.2.19" evidence="6"/>
<dbReference type="OMA" id="DHKSQYI"/>
<evidence type="ECO:0000256" key="3">
    <source>
        <dbReference type="PROSITE-ProRule" id="PRU10133"/>
    </source>
</evidence>
<name>B6AG64_CRYMR</name>
<protein>
    <submittedName>
        <fullName evidence="6">Ubiquitin-conjugating enzyme family protein</fullName>
        <ecNumber evidence="6">6.3.2.19</ecNumber>
    </submittedName>
</protein>
<dbReference type="InterPro" id="IPR023313">
    <property type="entry name" value="UBQ-conjugating_AS"/>
</dbReference>
<keyword evidence="4" id="KW-0067">ATP-binding</keyword>
<dbReference type="PROSITE" id="PS50127">
    <property type="entry name" value="UBC_2"/>
    <property type="match status" value="1"/>
</dbReference>
<keyword evidence="4" id="KW-0547">Nucleotide-binding</keyword>
<sequence>MHSQARRRILRDFTKLSSDPPEGICGTPLNGDLMHWDAVIFGPEGTIWEGGIFKLDIKFSEEYPNKAPDIKFITKVFHPNVYINGNICLDILQQQWSPVFDICAILTCIQSLLNDPNPNSPANAEAAQMYTENRLEYYEKVQQCVKASWEEAEDSSNEEDKAKVL</sequence>
<dbReference type="OrthoDB" id="9984419at2759"/>
<dbReference type="eggNOG" id="KOG0419">
    <property type="taxonomic scope" value="Eukaryota"/>
</dbReference>
<dbReference type="AlphaFoldDB" id="B6AG64"/>
<accession>B6AG64</accession>
<reference evidence="6" key="1">
    <citation type="submission" date="2008-06" db="EMBL/GenBank/DDBJ databases">
        <authorList>
            <person name="Lorenzi H."/>
            <person name="Inman J."/>
            <person name="Miller J."/>
            <person name="Schobel S."/>
            <person name="Amedeo P."/>
            <person name="Caler E.V."/>
            <person name="da Silva J."/>
        </authorList>
    </citation>
    <scope>NUCLEOTIDE SEQUENCE [LARGE SCALE GENOMIC DNA]</scope>
    <source>
        <strain evidence="6">RN66</strain>
    </source>
</reference>
<evidence type="ECO:0000256" key="1">
    <source>
        <dbReference type="ARBA" id="ARBA00022679"/>
    </source>
</evidence>
<evidence type="ECO:0000313" key="7">
    <source>
        <dbReference type="Proteomes" id="UP000001460"/>
    </source>
</evidence>
<dbReference type="FunFam" id="3.10.110.10:FF:000090">
    <property type="entry name" value="Ubiquitin-conjugating enzyme E2-17 kDa"/>
    <property type="match status" value="1"/>
</dbReference>
<dbReference type="PANTHER" id="PTHR24067">
    <property type="entry name" value="UBIQUITIN-CONJUGATING ENZYME E2"/>
    <property type="match status" value="1"/>
</dbReference>
<dbReference type="RefSeq" id="XP_002141554.1">
    <property type="nucleotide sequence ID" value="XM_002141518.1"/>
</dbReference>
<keyword evidence="2 4" id="KW-0833">Ubl conjugation pathway</keyword>
<dbReference type="Gene3D" id="3.10.110.10">
    <property type="entry name" value="Ubiquitin Conjugating Enzyme"/>
    <property type="match status" value="1"/>
</dbReference>
<proteinExistence type="inferred from homology"/>
<dbReference type="EMBL" id="DS989732">
    <property type="protein sequence ID" value="EEA07205.1"/>
    <property type="molecule type" value="Genomic_DNA"/>
</dbReference>
<dbReference type="SUPFAM" id="SSF54495">
    <property type="entry name" value="UBC-like"/>
    <property type="match status" value="1"/>
</dbReference>
<dbReference type="Pfam" id="PF00179">
    <property type="entry name" value="UQ_con"/>
    <property type="match status" value="1"/>
</dbReference>
<evidence type="ECO:0000259" key="5">
    <source>
        <dbReference type="PROSITE" id="PS50127"/>
    </source>
</evidence>